<evidence type="ECO:0000313" key="3">
    <source>
        <dbReference type="Proteomes" id="UP000516093"/>
    </source>
</evidence>
<dbReference type="AlphaFoldDB" id="A0A7H0GU47"/>
<dbReference type="EMBL" id="CP060784">
    <property type="protein sequence ID" value="QNP51813.1"/>
    <property type="molecule type" value="Genomic_DNA"/>
</dbReference>
<dbReference type="Proteomes" id="UP000516093">
    <property type="component" value="Chromosome"/>
</dbReference>
<protein>
    <submittedName>
        <fullName evidence="2">Uncharacterized protein</fullName>
    </submittedName>
</protein>
<feature type="compositionally biased region" description="Low complexity" evidence="1">
    <location>
        <begin position="16"/>
        <end position="28"/>
    </location>
</feature>
<name>A0A7H0GU47_9BACT</name>
<reference evidence="2 3" key="1">
    <citation type="submission" date="2020-08" db="EMBL/GenBank/DDBJ databases">
        <title>Genome sequence of Hymenobacter qilianensis JCM 19763T.</title>
        <authorList>
            <person name="Hyun D.-W."/>
            <person name="Bae J.-W."/>
        </authorList>
    </citation>
    <scope>NUCLEOTIDE SEQUENCE [LARGE SCALE GENOMIC DNA]</scope>
    <source>
        <strain evidence="2 3">JCM 19763</strain>
    </source>
</reference>
<sequence length="73" mass="8067">MNKQIKYPALHSTYPSGARVSRSAAGSRGRQRIIPSQDMLTRPEANHQLNDMVTEAAGLARNKDAWGYYAGSF</sequence>
<keyword evidence="3" id="KW-1185">Reference proteome</keyword>
<proteinExistence type="predicted"/>
<gene>
    <name evidence="2" type="ORF">H9L05_17975</name>
</gene>
<dbReference type="KEGG" id="hqi:H9L05_17975"/>
<organism evidence="2 3">
    <name type="scientific">Hymenobacter qilianensis</name>
    <dbReference type="NCBI Taxonomy" id="1385715"/>
    <lineage>
        <taxon>Bacteria</taxon>
        <taxon>Pseudomonadati</taxon>
        <taxon>Bacteroidota</taxon>
        <taxon>Cytophagia</taxon>
        <taxon>Cytophagales</taxon>
        <taxon>Hymenobacteraceae</taxon>
        <taxon>Hymenobacter</taxon>
    </lineage>
</organism>
<evidence type="ECO:0000313" key="2">
    <source>
        <dbReference type="EMBL" id="QNP51813.1"/>
    </source>
</evidence>
<feature type="region of interest" description="Disordered" evidence="1">
    <location>
        <begin position="12"/>
        <end position="31"/>
    </location>
</feature>
<dbReference type="RefSeq" id="WP_187732084.1">
    <property type="nucleotide sequence ID" value="NZ_BMFN01000002.1"/>
</dbReference>
<evidence type="ECO:0000256" key="1">
    <source>
        <dbReference type="SAM" id="MobiDB-lite"/>
    </source>
</evidence>
<accession>A0A7H0GU47</accession>